<dbReference type="KEGG" id="rsx:RhiXN_02202"/>
<feature type="domain" description="SprT-like" evidence="2">
    <location>
        <begin position="294"/>
        <end position="351"/>
    </location>
</feature>
<dbReference type="GeneID" id="67024484"/>
<dbReference type="GO" id="GO:0006950">
    <property type="term" value="P:response to stress"/>
    <property type="evidence" value="ECO:0007669"/>
    <property type="project" value="UniProtKB-ARBA"/>
</dbReference>
<dbReference type="CDD" id="cd00084">
    <property type="entry name" value="HMG-box_SF"/>
    <property type="match status" value="1"/>
</dbReference>
<proteinExistence type="predicted"/>
<feature type="compositionally biased region" description="Polar residues" evidence="1">
    <location>
        <begin position="52"/>
        <end position="67"/>
    </location>
</feature>
<feature type="compositionally biased region" description="Polar residues" evidence="1">
    <location>
        <begin position="126"/>
        <end position="144"/>
    </location>
</feature>
<gene>
    <name evidence="3" type="ORF">RhiXN_02202</name>
</gene>
<dbReference type="InterPro" id="IPR006640">
    <property type="entry name" value="SprT-like_domain"/>
</dbReference>
<dbReference type="Proteomes" id="UP000650533">
    <property type="component" value="Chromosome 16"/>
</dbReference>
<feature type="compositionally biased region" description="Polar residues" evidence="1">
    <location>
        <begin position="109"/>
        <end position="118"/>
    </location>
</feature>
<evidence type="ECO:0000313" key="3">
    <source>
        <dbReference type="EMBL" id="QRW27607.1"/>
    </source>
</evidence>
<dbReference type="AlphaFoldDB" id="A0A8H8PBB7"/>
<organism evidence="3 4">
    <name type="scientific">Rhizoctonia solani</name>
    <dbReference type="NCBI Taxonomy" id="456999"/>
    <lineage>
        <taxon>Eukaryota</taxon>
        <taxon>Fungi</taxon>
        <taxon>Dikarya</taxon>
        <taxon>Basidiomycota</taxon>
        <taxon>Agaricomycotina</taxon>
        <taxon>Agaricomycetes</taxon>
        <taxon>Cantharellales</taxon>
        <taxon>Ceratobasidiaceae</taxon>
        <taxon>Rhizoctonia</taxon>
    </lineage>
</organism>
<dbReference type="EMBL" id="CP059673">
    <property type="protein sequence ID" value="QRW27607.1"/>
    <property type="molecule type" value="Genomic_DNA"/>
</dbReference>
<sequence length="526" mass="57422">MSIDDFLLPKRTRGTDYRSRLIVISDSESDSDLPPPSLLLQDHKAAGPAPNVASTSSTDEIINISSDSEVERTPTKSHGSKPPSDHGLSGFNATSSTSNAISVLTRSLQSTHSLQTDSSPDEVNPTAHSQSDKAASSQPTGSNDTESEVNETRLFDKDVYHPGILRFDPGPRRPALVNSLPGTSISTQKESDGPQNLRAKGKTRAIILVDSLGERYFAEHPEDLGGMYSTKSSKVNSIENANSCEGYGPVQTDISEITAPPETPRPRPRPKPKPKAPSAVLASASVPAMSSKIKLNDSVFDGKLPSECPIEWSKKLNTTAGRAHWKRIRDANGRVTRHDTRIELSTKVVDCEGFFRSSPSYGIKESKRIMKARPDISISVSAFLFSGLTYWQLIPPGLHMNRPVIRMRYPTNTNGNVPQKNVEEHMVDTASQLTPKNKHVAPAAASLFHSLKHHPSERLFKARVVSVDYLKLHMKEFKAANPGIQHGEVMKRLGEMFRVEKDAAVDEELDQVMAGVAGLGIESVVD</sequence>
<feature type="compositionally biased region" description="Basic and acidic residues" evidence="1">
    <location>
        <begin position="150"/>
        <end position="160"/>
    </location>
</feature>
<dbReference type="Pfam" id="PF10263">
    <property type="entry name" value="SprT-like"/>
    <property type="match status" value="1"/>
</dbReference>
<feature type="region of interest" description="Disordered" evidence="1">
    <location>
        <begin position="109"/>
        <end position="196"/>
    </location>
</feature>
<evidence type="ECO:0000313" key="4">
    <source>
        <dbReference type="Proteomes" id="UP000650533"/>
    </source>
</evidence>
<protein>
    <submittedName>
        <fullName evidence="3">HMG (High mobility group) box protein</fullName>
    </submittedName>
</protein>
<reference evidence="3" key="1">
    <citation type="submission" date="2020-05" db="EMBL/GenBank/DDBJ databases">
        <title>Evolutionary and genomic comparisons of hybrid uninucleate and nonhybrid Rhizoctonia fungi.</title>
        <authorList>
            <person name="Li C."/>
            <person name="Chen X."/>
        </authorList>
    </citation>
    <scope>NUCLEOTIDE SEQUENCE</scope>
    <source>
        <strain evidence="3">AG-1 IA</strain>
    </source>
</reference>
<name>A0A8H8PBB7_9AGAM</name>
<evidence type="ECO:0000259" key="2">
    <source>
        <dbReference type="Pfam" id="PF10263"/>
    </source>
</evidence>
<feature type="region of interest" description="Disordered" evidence="1">
    <location>
        <begin position="25"/>
        <end position="94"/>
    </location>
</feature>
<accession>A0A8H8PBB7</accession>
<dbReference type="RefSeq" id="XP_043187844.1">
    <property type="nucleotide sequence ID" value="XM_043322021.1"/>
</dbReference>
<evidence type="ECO:0000256" key="1">
    <source>
        <dbReference type="SAM" id="MobiDB-lite"/>
    </source>
</evidence>
<feature type="region of interest" description="Disordered" evidence="1">
    <location>
        <begin position="247"/>
        <end position="278"/>
    </location>
</feature>